<keyword evidence="1" id="KW-0677">Repeat</keyword>
<feature type="domain" description="Ig-like" evidence="4">
    <location>
        <begin position="799"/>
        <end position="884"/>
    </location>
</feature>
<feature type="domain" description="Fibronectin type-III" evidence="5">
    <location>
        <begin position="896"/>
        <end position="988"/>
    </location>
</feature>
<keyword evidence="3" id="KW-1133">Transmembrane helix</keyword>
<evidence type="ECO:0000259" key="5">
    <source>
        <dbReference type="PROSITE" id="PS50853"/>
    </source>
</evidence>
<dbReference type="CDD" id="cd00063">
    <property type="entry name" value="FN3"/>
    <property type="match status" value="4"/>
</dbReference>
<dbReference type="InterPro" id="IPR050991">
    <property type="entry name" value="ECM_Regulatory_Proteins"/>
</dbReference>
<dbReference type="InterPro" id="IPR003599">
    <property type="entry name" value="Ig_sub"/>
</dbReference>
<name>A0AAN0J427_AMPQE</name>
<dbReference type="PROSITE" id="PS50835">
    <property type="entry name" value="IG_LIKE"/>
    <property type="match status" value="4"/>
</dbReference>
<feature type="compositionally biased region" description="Polar residues" evidence="2">
    <location>
        <begin position="1425"/>
        <end position="1435"/>
    </location>
</feature>
<feature type="compositionally biased region" description="Basic and acidic residues" evidence="2">
    <location>
        <begin position="1798"/>
        <end position="1811"/>
    </location>
</feature>
<dbReference type="InterPro" id="IPR013783">
    <property type="entry name" value="Ig-like_fold"/>
</dbReference>
<feature type="region of interest" description="Disordered" evidence="2">
    <location>
        <begin position="1542"/>
        <end position="1562"/>
    </location>
</feature>
<dbReference type="Gene3D" id="2.60.40.10">
    <property type="entry name" value="Immunoglobulins"/>
    <property type="match status" value="6"/>
</dbReference>
<dbReference type="RefSeq" id="XP_019851507.1">
    <property type="nucleotide sequence ID" value="XM_019995948.1"/>
</dbReference>
<dbReference type="CDD" id="cd00096">
    <property type="entry name" value="Ig"/>
    <property type="match status" value="1"/>
</dbReference>
<reference evidence="7" key="1">
    <citation type="journal article" date="2010" name="Nature">
        <title>The Amphimedon queenslandica genome and the evolution of animal complexity.</title>
        <authorList>
            <person name="Srivastava M."/>
            <person name="Simakov O."/>
            <person name="Chapman J."/>
            <person name="Fahey B."/>
            <person name="Gauthier M.E."/>
            <person name="Mitros T."/>
            <person name="Richards G.S."/>
            <person name="Conaco C."/>
            <person name="Dacre M."/>
            <person name="Hellsten U."/>
            <person name="Larroux C."/>
            <person name="Putnam N.H."/>
            <person name="Stanke M."/>
            <person name="Adamska M."/>
            <person name="Darling A."/>
            <person name="Degnan S.M."/>
            <person name="Oakley T.H."/>
            <person name="Plachetzki D.C."/>
            <person name="Zhai Y."/>
            <person name="Adamski M."/>
            <person name="Calcino A."/>
            <person name="Cummins S.F."/>
            <person name="Goodstein D.M."/>
            <person name="Harris C."/>
            <person name="Jackson D.J."/>
            <person name="Leys S.P."/>
            <person name="Shu S."/>
            <person name="Woodcroft B.J."/>
            <person name="Vervoort M."/>
            <person name="Kosik K.S."/>
            <person name="Manning G."/>
            <person name="Degnan B.M."/>
            <person name="Rokhsar D.S."/>
        </authorList>
    </citation>
    <scope>NUCLEOTIDE SEQUENCE [LARGE SCALE GENOMIC DNA]</scope>
</reference>
<feature type="compositionally biased region" description="Polar residues" evidence="2">
    <location>
        <begin position="1829"/>
        <end position="1840"/>
    </location>
</feature>
<dbReference type="SUPFAM" id="SSF49265">
    <property type="entry name" value="Fibronectin type III"/>
    <property type="match status" value="3"/>
</dbReference>
<feature type="region of interest" description="Disordered" evidence="2">
    <location>
        <begin position="1776"/>
        <end position="1945"/>
    </location>
</feature>
<evidence type="ECO:0000256" key="1">
    <source>
        <dbReference type="ARBA" id="ARBA00022737"/>
    </source>
</evidence>
<feature type="region of interest" description="Disordered" evidence="2">
    <location>
        <begin position="1612"/>
        <end position="1683"/>
    </location>
</feature>
<dbReference type="PANTHER" id="PTHR46708">
    <property type="entry name" value="TENASCIN"/>
    <property type="match status" value="1"/>
</dbReference>
<proteinExistence type="predicted"/>
<accession>A0AAN0J427</accession>
<feature type="region of interest" description="Disordered" evidence="2">
    <location>
        <begin position="1164"/>
        <end position="1183"/>
    </location>
</feature>
<reference evidence="6" key="2">
    <citation type="submission" date="2024-06" db="UniProtKB">
        <authorList>
            <consortium name="EnsemblMetazoa"/>
        </authorList>
    </citation>
    <scope>IDENTIFICATION</scope>
</reference>
<feature type="domain" description="Ig-like" evidence="4">
    <location>
        <begin position="462"/>
        <end position="553"/>
    </location>
</feature>
<dbReference type="InterPro" id="IPR036116">
    <property type="entry name" value="FN3_sf"/>
</dbReference>
<feature type="transmembrane region" description="Helical" evidence="3">
    <location>
        <begin position="1314"/>
        <end position="1344"/>
    </location>
</feature>
<feature type="domain" description="Ig-like" evidence="4">
    <location>
        <begin position="52"/>
        <end position="142"/>
    </location>
</feature>
<feature type="compositionally biased region" description="Basic and acidic residues" evidence="2">
    <location>
        <begin position="1920"/>
        <end position="1933"/>
    </location>
</feature>
<feature type="compositionally biased region" description="Basic and acidic residues" evidence="2">
    <location>
        <begin position="1855"/>
        <end position="1864"/>
    </location>
</feature>
<dbReference type="KEGG" id="aqu:109581651"/>
<evidence type="ECO:0000256" key="3">
    <source>
        <dbReference type="SAM" id="Phobius"/>
    </source>
</evidence>
<keyword evidence="3" id="KW-0812">Transmembrane</keyword>
<feature type="compositionally biased region" description="Polar residues" evidence="2">
    <location>
        <begin position="1776"/>
        <end position="1794"/>
    </location>
</feature>
<keyword evidence="7" id="KW-1185">Reference proteome</keyword>
<feature type="region of interest" description="Disordered" evidence="2">
    <location>
        <begin position="1711"/>
        <end position="1731"/>
    </location>
</feature>
<feature type="compositionally biased region" description="Low complexity" evidence="2">
    <location>
        <begin position="1647"/>
        <end position="1657"/>
    </location>
</feature>
<feature type="compositionally biased region" description="Basic and acidic residues" evidence="2">
    <location>
        <begin position="1414"/>
        <end position="1424"/>
    </location>
</feature>
<organism evidence="6 7">
    <name type="scientific">Amphimedon queenslandica</name>
    <name type="common">Sponge</name>
    <dbReference type="NCBI Taxonomy" id="400682"/>
    <lineage>
        <taxon>Eukaryota</taxon>
        <taxon>Metazoa</taxon>
        <taxon>Porifera</taxon>
        <taxon>Demospongiae</taxon>
        <taxon>Heteroscleromorpha</taxon>
        <taxon>Haplosclerida</taxon>
        <taxon>Niphatidae</taxon>
        <taxon>Amphimedon</taxon>
    </lineage>
</organism>
<dbReference type="Proteomes" id="UP000007879">
    <property type="component" value="Unassembled WGS sequence"/>
</dbReference>
<sequence>MLILEYKMDLKSSYLLIAFLSIQFTIAAAVSIPPLPTEGIQLYLSSDNSVLPDYSLLQESQLPLSQGLQGLWCQTSNSSQSINWYLPNGTLVPATNGTGLPVYSYSAPGQSGLLRTDLIGSYQGLYSCVISNGGNNDSSTLVAAVVRDTEYNSAVGPIVTGDLHFSLLSSVDSPQVSFSLSFNVTRRPPTNVTCSLNGTVIPVNGSDIHRRAIGSTLDNILIEVMVIIRIRQAGLYSCTVSNSRVDNVHVYPGAGNGRFISVTDPPSNVLVNRTGLTSFNVSWTPPPFLSAPLAGYQIFHLPISGANVMSGVNIVNNESQTVAIDDLIFNVTYQIFVVSVGGDIPSEQSNAILASTGVTFSITSHPPLIPYIGDTDITLTCTVALDVPMIVFQLVWLGPNDTVIHTNSVNMNQSGPDVSIQSIDLSLDLIDPATIGMYRCMANFSNDNVTASTDYELIGQAPDINVTVSIVYGDQSLIEGTYTDLLCTVSNIQGLASLTIVSWYYNGTEISNGTDYTLSQERRELLRINQLSVSRDNEGVYSCVVSVDTRYLIGGVGNDSVALAVQSFSSNDINIFISFSKPSLFLGDSFILQCSLTVPDRYIYQPTLFEARFLSFELPLTTPYLSGVSEEAIVRNGSTYIRSYNFTSVTDSHIYEYLCKVGFANGVTKKTDLKQLRAQLTPPLLSFNDDIIQVYESTPLIITCNIILPSVIMELHEEGSWTGPDGQPVQITFNGRITASGINRHNKNVLRISPADNGDQSIFNDTGFYTYTSNIWINDDNIIPATSNATVLVRIIDLPPLQVDINVTGRSIFGQNVTLVCSVEPITNLEVSIIWRRNGTLLPAVTGADSSILSLRSIDNSYNGVYTCTVGYNVTTTGDNSRVDEEYELIVQDLGSPHNFRSSSVTPSTIVLSWDQPSLATFGQFERYELVISFTNGTNETTVKIDPVYNTYQLDGLSPHQLVVFTISVLYPDGYGPLVSLNVTTLQDESSPVRNLSIDYQSLLITWAPPLTPNGVIEHYRLVLTEYKEPLVANVTVADTTVYNISSLAPGVPYEVTLWPVNGAGPGPSEYLLFFIEETAPLPVSNVTQTRINGTHAMVHWSPLSLREARGFIRSYTVEYEPVADQRRLKRRVSSVTVASGVSSILLNDLIPGSSYGIRVGATNNGGTGGNSEPTISDRPPTSKFQLQIRPIESCNDDKDTLVDVLQSVLVDTISSNCSCSFQEEYISGESLTCSNSSAYYRANITSFGSINSTVLIDYISQWISTGPNISSSIMIDPSCPTVYLSNDDPFCAVEVSPSPSVTDPPAEEANGSLLVTVVVVIVVIVVVLVILILITGGIVYCLYKRNKPKPKDQLERHPLAISYYKNDFKASDMIPEEEEDGIYEPLDPEGNLKVSRNKSLTTTLPLPPVPEGGGERPVHRNERSQSMIVSGSGSTPTRLLPLPPTPPSLNEVHSNNATTPTQSNGSQPLPISESLPTRLSGPKTGAFSPGLGSLNEETAPGDVNKVIAGGTKPKGFTTTPSAASVQSIGSKRASNLTIASHSMSDRGPLSPATSGSPVLSPSSVLSPQYETLMSPLYANADAKAVAKRTVSSEGEDEEKYIIMKGTGYADPVELTKTDPAPTSPQEYETPVSSRGGTPVPTSRPGSKAAVALSKSLSPRDRVSSCNSVSSREEGAPFNIDESDIYSKPVVPNIYSDDIDDDATDATGHEYAIPVASPKPPTSPVPIVGSDWLYAEPNSPSSTGSVPQDYEVPIVTKQIPASPLHIVAQEYQVPVVSSNEVSPQTSLDHQSPSVDSKPANEEQSHVLHQEYDIPVVPSRDDDDPKTIAKSDSTVMDSSSVNDKELGQGEVTAVIKDTETGSNERETEEVQLYIEEKYEEEEEEEEEETDDKENEMKREKEENGGLGLVEKDEGGLGTMTDNKDLNQEKGKDDNNGMINGEIGTNL</sequence>
<dbReference type="InterPro" id="IPR007110">
    <property type="entry name" value="Ig-like_dom"/>
</dbReference>
<feature type="compositionally biased region" description="Acidic residues" evidence="2">
    <location>
        <begin position="1876"/>
        <end position="1892"/>
    </location>
</feature>
<evidence type="ECO:0000313" key="7">
    <source>
        <dbReference type="Proteomes" id="UP000007879"/>
    </source>
</evidence>
<dbReference type="InterPro" id="IPR036179">
    <property type="entry name" value="Ig-like_dom_sf"/>
</dbReference>
<evidence type="ECO:0000313" key="6">
    <source>
        <dbReference type="EnsemblMetazoa" id="XP_019851507.1"/>
    </source>
</evidence>
<dbReference type="Pfam" id="PF13895">
    <property type="entry name" value="Ig_2"/>
    <property type="match status" value="1"/>
</dbReference>
<dbReference type="GeneID" id="109581651"/>
<dbReference type="EnsemblMetazoa" id="XM_019995948.1">
    <property type="protein sequence ID" value="XP_019851507.1"/>
    <property type="gene ID" value="LOC109581651"/>
</dbReference>
<feature type="domain" description="Ig-like" evidence="4">
    <location>
        <begin position="373"/>
        <end position="450"/>
    </location>
</feature>
<dbReference type="Pfam" id="PF00041">
    <property type="entry name" value="fn3"/>
    <property type="match status" value="4"/>
</dbReference>
<dbReference type="InterPro" id="IPR003961">
    <property type="entry name" value="FN3_dom"/>
</dbReference>
<feature type="region of interest" description="Disordered" evidence="2">
    <location>
        <begin position="1381"/>
        <end position="1500"/>
    </location>
</feature>
<dbReference type="PROSITE" id="PS50853">
    <property type="entry name" value="FN3"/>
    <property type="match status" value="4"/>
</dbReference>
<evidence type="ECO:0000259" key="4">
    <source>
        <dbReference type="PROSITE" id="PS50835"/>
    </source>
</evidence>
<keyword evidence="3" id="KW-0472">Membrane</keyword>
<feature type="domain" description="Fibronectin type-III" evidence="5">
    <location>
        <begin position="989"/>
        <end position="1082"/>
    </location>
</feature>
<dbReference type="PANTHER" id="PTHR46708:SF11">
    <property type="entry name" value="RECEPTOR-TYPE TYROSINE-PROTEIN PHOSPHATASE ETA-LIKE"/>
    <property type="match status" value="1"/>
</dbReference>
<feature type="compositionally biased region" description="Polar residues" evidence="2">
    <location>
        <begin position="1452"/>
        <end position="1478"/>
    </location>
</feature>
<dbReference type="SUPFAM" id="SSF48726">
    <property type="entry name" value="Immunoglobulin"/>
    <property type="match status" value="3"/>
</dbReference>
<dbReference type="SMART" id="SM00060">
    <property type="entry name" value="FN3"/>
    <property type="match status" value="4"/>
</dbReference>
<protein>
    <submittedName>
        <fullName evidence="6">Uncharacterized protein</fullName>
    </submittedName>
</protein>
<feature type="compositionally biased region" description="Polar residues" evidence="2">
    <location>
        <begin position="1624"/>
        <end position="1645"/>
    </location>
</feature>
<dbReference type="SMART" id="SM00409">
    <property type="entry name" value="IG"/>
    <property type="match status" value="3"/>
</dbReference>
<evidence type="ECO:0000256" key="2">
    <source>
        <dbReference type="SAM" id="MobiDB-lite"/>
    </source>
</evidence>
<feature type="domain" description="Fibronectin type-III" evidence="5">
    <location>
        <begin position="1083"/>
        <end position="1182"/>
    </location>
</feature>
<feature type="compositionally biased region" description="Basic and acidic residues" evidence="2">
    <location>
        <begin position="1818"/>
        <end position="1828"/>
    </location>
</feature>
<feature type="compositionally biased region" description="Basic and acidic residues" evidence="2">
    <location>
        <begin position="1893"/>
        <end position="1913"/>
    </location>
</feature>
<feature type="domain" description="Fibronectin type-III" evidence="5">
    <location>
        <begin position="265"/>
        <end position="359"/>
    </location>
</feature>